<name>A0A7W7CRV7_9ACTN</name>
<reference evidence="1 2" key="1">
    <citation type="submission" date="2020-08" db="EMBL/GenBank/DDBJ databases">
        <title>Sequencing the genomes of 1000 actinobacteria strains.</title>
        <authorList>
            <person name="Klenk H.-P."/>
        </authorList>
    </citation>
    <scope>NUCLEOTIDE SEQUENCE [LARGE SCALE GENOMIC DNA]</scope>
    <source>
        <strain evidence="1 2">DSM 45518</strain>
    </source>
</reference>
<accession>A0A7W7CRV7</accession>
<gene>
    <name evidence="1" type="ORF">BKA14_003719</name>
</gene>
<proteinExistence type="predicted"/>
<protein>
    <submittedName>
        <fullName evidence="1">Uncharacterized protein</fullName>
    </submittedName>
</protein>
<keyword evidence="2" id="KW-1185">Reference proteome</keyword>
<dbReference type="AlphaFoldDB" id="A0A7W7CRV7"/>
<dbReference type="EMBL" id="JACHMF010000001">
    <property type="protein sequence ID" value="MBB4693571.1"/>
    <property type="molecule type" value="Genomic_DNA"/>
</dbReference>
<organism evidence="1 2">
    <name type="scientific">Paractinoplanes abujensis</name>
    <dbReference type="NCBI Taxonomy" id="882441"/>
    <lineage>
        <taxon>Bacteria</taxon>
        <taxon>Bacillati</taxon>
        <taxon>Actinomycetota</taxon>
        <taxon>Actinomycetes</taxon>
        <taxon>Micromonosporales</taxon>
        <taxon>Micromonosporaceae</taxon>
        <taxon>Paractinoplanes</taxon>
    </lineage>
</organism>
<sequence length="303" mass="33790">MDSADQQFAWLIRLSDRLDHLDDVLTRDEGQSLDFSAESLGVLERYLHGRYGDQESIDADEEAEWIVEGAAAYTGELLMRLAGGRWDQETEPATWRVPPIHADPALKLPAVAPLELALTAARGGGPALTRSYTEWNVVVGEKRLAEPSWEPVKQPTIGVDPPTVEASESAYLADWLAAQERAFPAWADRFGTAAGWDFSRESLVALGALVLRVLPGPDAFRDPANLPFREVAAWYGGETMRRSAGGHWKYRHGDPETTPFAGWPYLRRRLDDGAFGQPYLAIQLGVDWRDPDLLVQQYDLYIQ</sequence>
<evidence type="ECO:0000313" key="1">
    <source>
        <dbReference type="EMBL" id="MBB4693571.1"/>
    </source>
</evidence>
<dbReference type="Proteomes" id="UP000542742">
    <property type="component" value="Unassembled WGS sequence"/>
</dbReference>
<comment type="caution">
    <text evidence="1">The sequence shown here is derived from an EMBL/GenBank/DDBJ whole genome shotgun (WGS) entry which is preliminary data.</text>
</comment>
<dbReference type="RefSeq" id="WP_184952174.1">
    <property type="nucleotide sequence ID" value="NZ_BOMC01000056.1"/>
</dbReference>
<evidence type="ECO:0000313" key="2">
    <source>
        <dbReference type="Proteomes" id="UP000542742"/>
    </source>
</evidence>